<evidence type="ECO:0000259" key="1">
    <source>
        <dbReference type="Pfam" id="PF12146"/>
    </source>
</evidence>
<evidence type="ECO:0000313" key="3">
    <source>
        <dbReference type="Proteomes" id="UP000324194"/>
    </source>
</evidence>
<dbReference type="InterPro" id="IPR022742">
    <property type="entry name" value="Hydrolase_4"/>
</dbReference>
<name>A0A5E4PIR4_9COXI</name>
<dbReference type="SUPFAM" id="SSF53474">
    <property type="entry name" value="alpha/beta-Hydrolases"/>
    <property type="match status" value="1"/>
</dbReference>
<sequence length="278" mass="31176">MNTFGNLSETMSESEIIYPISDERLPFPEYIARSRAIIADRRPDLKSGGARSALILDANSPYEFYPAQPLSGSHKRLKYGVLLIHGLLDCPFSLRDIGTHLQTKGMLCRSILLPGHGTTPDDLLTISYHDWVKAVRYGVESLRQEVDQIFLAGYSTGASLSVYQALQDNQISGVILLAPAIRIKAPVSIVVAWHYLKKWLGYEPNPWLFKEEENDYAKYLSIAFNPVTQVASLTHVLKELGGRQPPVCPIFMAVSREDETISSHKAINFFFQPEKPPQ</sequence>
<dbReference type="AlphaFoldDB" id="A0A5E4PIR4"/>
<reference evidence="2 3" key="1">
    <citation type="submission" date="2019-08" db="EMBL/GenBank/DDBJ databases">
        <authorList>
            <person name="Guy L."/>
        </authorList>
    </citation>
    <scope>NUCLEOTIDE SEQUENCE [LARGE SCALE GENOMIC DNA]</scope>
    <source>
        <strain evidence="2 3">SGT-108</strain>
    </source>
</reference>
<dbReference type="Pfam" id="PF12146">
    <property type="entry name" value="Hydrolase_4"/>
    <property type="match status" value="1"/>
</dbReference>
<dbReference type="Gene3D" id="3.40.50.1820">
    <property type="entry name" value="alpha/beta hydrolase"/>
    <property type="match status" value="1"/>
</dbReference>
<organism evidence="2 3">
    <name type="scientific">Aquicella siphonis</name>
    <dbReference type="NCBI Taxonomy" id="254247"/>
    <lineage>
        <taxon>Bacteria</taxon>
        <taxon>Pseudomonadati</taxon>
        <taxon>Pseudomonadota</taxon>
        <taxon>Gammaproteobacteria</taxon>
        <taxon>Legionellales</taxon>
        <taxon>Coxiellaceae</taxon>
        <taxon>Aquicella</taxon>
    </lineage>
</organism>
<accession>A0A5E4PIR4</accession>
<dbReference type="Proteomes" id="UP000324194">
    <property type="component" value="Chromosome 1"/>
</dbReference>
<feature type="domain" description="Serine aminopeptidase S33" evidence="1">
    <location>
        <begin position="81"/>
        <end position="194"/>
    </location>
</feature>
<gene>
    <name evidence="2" type="ORF">AQUSIP_15470</name>
</gene>
<protein>
    <submittedName>
        <fullName evidence="2">Thermostable monoacylglycerol lipase</fullName>
    </submittedName>
</protein>
<evidence type="ECO:0000313" key="2">
    <source>
        <dbReference type="EMBL" id="VVC76241.1"/>
    </source>
</evidence>
<dbReference type="EMBL" id="LR699119">
    <property type="protein sequence ID" value="VVC76241.1"/>
    <property type="molecule type" value="Genomic_DNA"/>
</dbReference>
<proteinExistence type="predicted"/>
<dbReference type="KEGG" id="asip:AQUSIP_15470"/>
<dbReference type="RefSeq" id="WP_232051910.1">
    <property type="nucleotide sequence ID" value="NZ_LR699119.1"/>
</dbReference>
<keyword evidence="3" id="KW-1185">Reference proteome</keyword>
<dbReference type="InterPro" id="IPR029058">
    <property type="entry name" value="AB_hydrolase_fold"/>
</dbReference>